<dbReference type="Proteomes" id="UP001153678">
    <property type="component" value="Unassembled WGS sequence"/>
</dbReference>
<evidence type="ECO:0000313" key="2">
    <source>
        <dbReference type="Proteomes" id="UP001153678"/>
    </source>
</evidence>
<sequence>MVRYPKPKNSSHKTCIITIVIIIVAKGLFAEIHNTISMIGSSEEVVFVTIRNLFSCGKVLINIGIRRYGGTSIPPKNNTSWLH</sequence>
<accession>A0A9W4SJY0</accession>
<name>A0A9W4SJY0_9GLOM</name>
<dbReference type="AlphaFoldDB" id="A0A9W4SJY0"/>
<gene>
    <name evidence="1" type="ORF">FWILDA_LOCUS5483</name>
</gene>
<evidence type="ECO:0000313" key="1">
    <source>
        <dbReference type="EMBL" id="CAI2172247.1"/>
    </source>
</evidence>
<protein>
    <submittedName>
        <fullName evidence="1">14322_t:CDS:1</fullName>
    </submittedName>
</protein>
<proteinExistence type="predicted"/>
<organism evidence="1 2">
    <name type="scientific">Funneliformis geosporum</name>
    <dbReference type="NCBI Taxonomy" id="1117311"/>
    <lineage>
        <taxon>Eukaryota</taxon>
        <taxon>Fungi</taxon>
        <taxon>Fungi incertae sedis</taxon>
        <taxon>Mucoromycota</taxon>
        <taxon>Glomeromycotina</taxon>
        <taxon>Glomeromycetes</taxon>
        <taxon>Glomerales</taxon>
        <taxon>Glomeraceae</taxon>
        <taxon>Funneliformis</taxon>
    </lineage>
</organism>
<keyword evidence="2" id="KW-1185">Reference proteome</keyword>
<reference evidence="1" key="1">
    <citation type="submission" date="2022-08" db="EMBL/GenBank/DDBJ databases">
        <authorList>
            <person name="Kallberg Y."/>
            <person name="Tangrot J."/>
            <person name="Rosling A."/>
        </authorList>
    </citation>
    <scope>NUCLEOTIDE SEQUENCE</scope>
    <source>
        <strain evidence="1">Wild A</strain>
    </source>
</reference>
<dbReference type="EMBL" id="CAMKVN010000915">
    <property type="protein sequence ID" value="CAI2172247.1"/>
    <property type="molecule type" value="Genomic_DNA"/>
</dbReference>
<comment type="caution">
    <text evidence="1">The sequence shown here is derived from an EMBL/GenBank/DDBJ whole genome shotgun (WGS) entry which is preliminary data.</text>
</comment>